<evidence type="ECO:0000256" key="10">
    <source>
        <dbReference type="HAMAP-Rule" id="MF_00454"/>
    </source>
</evidence>
<dbReference type="PANTHER" id="PTHR28259:SF1">
    <property type="entry name" value="FLUORIDE EXPORT PROTEIN 1-RELATED"/>
    <property type="match status" value="1"/>
</dbReference>
<feature type="binding site" evidence="10">
    <location>
        <position position="79"/>
    </location>
    <ligand>
        <name>Na(+)</name>
        <dbReference type="ChEBI" id="CHEBI:29101"/>
        <note>structural</note>
    </ligand>
</feature>
<dbReference type="GO" id="GO:0062054">
    <property type="term" value="F:fluoride channel activity"/>
    <property type="evidence" value="ECO:0007669"/>
    <property type="project" value="UniProtKB-UniRule"/>
</dbReference>
<dbReference type="NCBIfam" id="NF010807">
    <property type="entry name" value="PRK14211.1"/>
    <property type="match status" value="1"/>
</dbReference>
<keyword evidence="5 10" id="KW-0472">Membrane</keyword>
<keyword evidence="3 10" id="KW-0812">Transmembrane</keyword>
<feature type="transmembrane region" description="Helical" evidence="10">
    <location>
        <begin position="101"/>
        <end position="119"/>
    </location>
</feature>
<dbReference type="GO" id="GO:0046872">
    <property type="term" value="F:metal ion binding"/>
    <property type="evidence" value="ECO:0007669"/>
    <property type="project" value="UniProtKB-KW"/>
</dbReference>
<name>E9T3M4_RHOHA</name>
<protein>
    <recommendedName>
        <fullName evidence="10">Fluoride-specific ion channel FluC</fullName>
    </recommendedName>
</protein>
<organism evidence="11 12">
    <name type="scientific">Prescottella equi ATCC 33707</name>
    <dbReference type="NCBI Taxonomy" id="525370"/>
    <lineage>
        <taxon>Bacteria</taxon>
        <taxon>Bacillati</taxon>
        <taxon>Actinomycetota</taxon>
        <taxon>Actinomycetes</taxon>
        <taxon>Mycobacteriales</taxon>
        <taxon>Nocardiaceae</taxon>
        <taxon>Prescottella</taxon>
    </lineage>
</organism>
<accession>E9T3M4</accession>
<dbReference type="GO" id="GO:0005886">
    <property type="term" value="C:plasma membrane"/>
    <property type="evidence" value="ECO:0007669"/>
    <property type="project" value="UniProtKB-SubCell"/>
</dbReference>
<sequence>MALLAAGASVTVLWVALGGGVGAGVRYLTGRHLTSYGSFPVPTFVVNVVGCFVLGLLSGATLPPAVFALLGTGFCGGLTTYSTFATETVGLARVRRTGTSVVYVASSIAIGIGFAWLGFRITA</sequence>
<keyword evidence="10" id="KW-0813">Transport</keyword>
<evidence type="ECO:0000256" key="8">
    <source>
        <dbReference type="ARBA" id="ARBA00035585"/>
    </source>
</evidence>
<reference evidence="11" key="1">
    <citation type="submission" date="2011-01" db="EMBL/GenBank/DDBJ databases">
        <authorList>
            <person name="Muzny D."/>
            <person name="Qin X."/>
            <person name="Buhay C."/>
            <person name="Dugan-Rocha S."/>
            <person name="Ding Y."/>
            <person name="Chen G."/>
            <person name="Hawes A."/>
            <person name="Holder M."/>
            <person name="Jhangiani S."/>
            <person name="Johnson A."/>
            <person name="Khan Z."/>
            <person name="Li Z."/>
            <person name="Liu W."/>
            <person name="Liu X."/>
            <person name="Perez L."/>
            <person name="Shen H."/>
            <person name="Wang Q."/>
            <person name="Watt J."/>
            <person name="Xi L."/>
            <person name="Xin Y."/>
            <person name="Zhou J."/>
            <person name="Deng J."/>
            <person name="Jiang H."/>
            <person name="Liu Y."/>
            <person name="Qu J."/>
            <person name="Song X.-Z."/>
            <person name="Zhang L."/>
            <person name="Villasana D."/>
            <person name="Johnson A."/>
            <person name="Liu J."/>
            <person name="Liyanage D."/>
            <person name="Lorensuhewa L."/>
            <person name="Robinson T."/>
            <person name="Song A."/>
            <person name="Song B.-B."/>
            <person name="Dinh H."/>
            <person name="Thornton R."/>
            <person name="Coyle M."/>
            <person name="Francisco L."/>
            <person name="Jackson L."/>
            <person name="Javaid M."/>
            <person name="Korchina V."/>
            <person name="Kovar C."/>
            <person name="Mata R."/>
            <person name="Mathew T."/>
            <person name="Ngo R."/>
            <person name="Nguyen L."/>
            <person name="Nguyen N."/>
            <person name="Okwuonu G."/>
            <person name="Ongeri F."/>
            <person name="Pham C."/>
            <person name="Simmons D."/>
            <person name="Wilczek-Boney K."/>
            <person name="Hale W."/>
            <person name="Jakkamsetti A."/>
            <person name="Pham P."/>
            <person name="Ruth R."/>
            <person name="San Lucas F."/>
            <person name="Warren J."/>
            <person name="Zhang J."/>
            <person name="Zhao Z."/>
            <person name="Zhou C."/>
            <person name="Zhu D."/>
            <person name="Lee S."/>
            <person name="Bess C."/>
            <person name="Blankenburg K."/>
            <person name="Forbes L."/>
            <person name="Fu Q."/>
            <person name="Gubbala S."/>
            <person name="Hirani K."/>
            <person name="Jayaseelan J.C."/>
            <person name="Lara F."/>
            <person name="Munidasa M."/>
            <person name="Palculict T."/>
            <person name="Patil S."/>
            <person name="Pu L.-L."/>
            <person name="Saada N."/>
            <person name="Tang L."/>
            <person name="Weissenberger G."/>
            <person name="Zhu Y."/>
            <person name="Hemphill L."/>
            <person name="Shang Y."/>
            <person name="Youmans B."/>
            <person name="Ayvaz T."/>
            <person name="Ross M."/>
            <person name="Santibanez J."/>
            <person name="Aqrawi P."/>
            <person name="Gross S."/>
            <person name="Joshi V."/>
            <person name="Fowler G."/>
            <person name="Nazareth L."/>
            <person name="Reid J."/>
            <person name="Worley K."/>
            <person name="Petrosino J."/>
            <person name="Highlander S."/>
            <person name="Gibbs R."/>
        </authorList>
    </citation>
    <scope>NUCLEOTIDE SEQUENCE [LARGE SCALE GENOMIC DNA]</scope>
    <source>
        <strain evidence="11">ATCC 33707</strain>
    </source>
</reference>
<dbReference type="Proteomes" id="UP000004245">
    <property type="component" value="Unassembled WGS sequence"/>
</dbReference>
<dbReference type="NCBIfam" id="TIGR00494">
    <property type="entry name" value="crcB"/>
    <property type="match status" value="1"/>
</dbReference>
<dbReference type="RefSeq" id="WP_005518885.1">
    <property type="nucleotide sequence ID" value="NZ_CM001149.1"/>
</dbReference>
<keyword evidence="6 10" id="KW-0407">Ion channel</keyword>
<keyword evidence="10" id="KW-0406">Ion transport</keyword>
<dbReference type="InterPro" id="IPR003691">
    <property type="entry name" value="FluC"/>
</dbReference>
<dbReference type="HAMAP" id="MF_00454">
    <property type="entry name" value="FluC"/>
    <property type="match status" value="1"/>
</dbReference>
<dbReference type="STRING" id="43767.A6I91_03770"/>
<evidence type="ECO:0000256" key="5">
    <source>
        <dbReference type="ARBA" id="ARBA00023136"/>
    </source>
</evidence>
<feature type="binding site" evidence="10">
    <location>
        <position position="76"/>
    </location>
    <ligand>
        <name>Na(+)</name>
        <dbReference type="ChEBI" id="CHEBI:29101"/>
        <note>structural</note>
    </ligand>
</feature>
<comment type="similarity">
    <text evidence="7 10">Belongs to the fluoride channel Fluc/FEX (TC 1.A.43) family.</text>
</comment>
<keyword evidence="12" id="KW-1185">Reference proteome</keyword>
<evidence type="ECO:0000313" key="11">
    <source>
        <dbReference type="EMBL" id="EGD23448.1"/>
    </source>
</evidence>
<dbReference type="PANTHER" id="PTHR28259">
    <property type="entry name" value="FLUORIDE EXPORT PROTEIN 1-RELATED"/>
    <property type="match status" value="1"/>
</dbReference>
<comment type="catalytic activity">
    <reaction evidence="8">
        <text>fluoride(in) = fluoride(out)</text>
        <dbReference type="Rhea" id="RHEA:76159"/>
        <dbReference type="ChEBI" id="CHEBI:17051"/>
    </reaction>
    <physiologicalReaction direction="left-to-right" evidence="8">
        <dbReference type="Rhea" id="RHEA:76160"/>
    </physiologicalReaction>
</comment>
<evidence type="ECO:0000256" key="9">
    <source>
        <dbReference type="ARBA" id="ARBA00049940"/>
    </source>
</evidence>
<evidence type="ECO:0000313" key="12">
    <source>
        <dbReference type="Proteomes" id="UP000004245"/>
    </source>
</evidence>
<comment type="subcellular location">
    <subcellularLocation>
        <location evidence="1 10">Cell membrane</location>
        <topology evidence="1 10">Multi-pass membrane protein</topology>
    </subcellularLocation>
</comment>
<comment type="caution">
    <text evidence="11">The sequence shown here is derived from an EMBL/GenBank/DDBJ whole genome shotgun (WGS) entry which is preliminary data.</text>
</comment>
<keyword evidence="2 10" id="KW-1003">Cell membrane</keyword>
<comment type="activity regulation">
    <text evidence="10">Na(+) is not transported, but it plays an essential structural role and its presence is essential for fluoride channel function.</text>
</comment>
<dbReference type="HOGENOM" id="CLU_114342_2_1_11"/>
<keyword evidence="10" id="KW-0915">Sodium</keyword>
<dbReference type="Pfam" id="PF02537">
    <property type="entry name" value="CRCB"/>
    <property type="match status" value="1"/>
</dbReference>
<evidence type="ECO:0000256" key="2">
    <source>
        <dbReference type="ARBA" id="ARBA00022475"/>
    </source>
</evidence>
<evidence type="ECO:0000256" key="6">
    <source>
        <dbReference type="ARBA" id="ARBA00023303"/>
    </source>
</evidence>
<comment type="function">
    <text evidence="9 10">Fluoride-specific ion channel. Important for reducing fluoride concentration in the cell, thus reducing its toxicity.</text>
</comment>
<evidence type="ECO:0000256" key="1">
    <source>
        <dbReference type="ARBA" id="ARBA00004651"/>
    </source>
</evidence>
<keyword evidence="4 10" id="KW-1133">Transmembrane helix</keyword>
<proteinExistence type="inferred from homology"/>
<feature type="transmembrane region" description="Helical" evidence="10">
    <location>
        <begin position="38"/>
        <end position="57"/>
    </location>
</feature>
<evidence type="ECO:0000256" key="3">
    <source>
        <dbReference type="ARBA" id="ARBA00022692"/>
    </source>
</evidence>
<gene>
    <name evidence="10 11" type="primary">crcB</name>
    <name evidence="10" type="synonym">fluC</name>
    <name evidence="11" type="ORF">HMPREF0724_13265</name>
</gene>
<dbReference type="EMBL" id="ADNW02000013">
    <property type="protein sequence ID" value="EGD23448.1"/>
    <property type="molecule type" value="Genomic_DNA"/>
</dbReference>
<evidence type="ECO:0000256" key="4">
    <source>
        <dbReference type="ARBA" id="ARBA00022989"/>
    </source>
</evidence>
<dbReference type="AlphaFoldDB" id="E9T3M4"/>
<feature type="transmembrane region" description="Helical" evidence="10">
    <location>
        <begin position="64"/>
        <end position="81"/>
    </location>
</feature>
<dbReference type="GO" id="GO:0140114">
    <property type="term" value="P:cellular detoxification of fluoride"/>
    <property type="evidence" value="ECO:0007669"/>
    <property type="project" value="UniProtKB-UniRule"/>
</dbReference>
<keyword evidence="10" id="KW-0479">Metal-binding</keyword>
<evidence type="ECO:0000256" key="7">
    <source>
        <dbReference type="ARBA" id="ARBA00035120"/>
    </source>
</evidence>